<evidence type="ECO:0000313" key="3">
    <source>
        <dbReference type="Proteomes" id="UP001058974"/>
    </source>
</evidence>
<accession>A0A9D5AK58</accession>
<evidence type="ECO:0000256" key="1">
    <source>
        <dbReference type="SAM" id="Phobius"/>
    </source>
</evidence>
<gene>
    <name evidence="2" type="ORF">KIW84_055734</name>
</gene>
<dbReference type="PANTHER" id="PTHR11439:SF496">
    <property type="entry name" value="RNA-DIRECTED DNA POLYMERASE"/>
    <property type="match status" value="1"/>
</dbReference>
<protein>
    <submittedName>
        <fullName evidence="2">Uncharacterized protein</fullName>
    </submittedName>
</protein>
<comment type="caution">
    <text evidence="2">The sequence shown here is derived from an EMBL/GenBank/DDBJ whole genome shotgun (WGS) entry which is preliminary data.</text>
</comment>
<proteinExistence type="predicted"/>
<keyword evidence="1" id="KW-1133">Transmembrane helix</keyword>
<feature type="transmembrane region" description="Helical" evidence="1">
    <location>
        <begin position="165"/>
        <end position="185"/>
    </location>
</feature>
<dbReference type="AlphaFoldDB" id="A0A9D5AK58"/>
<sequence>MHDSKKGFIPMQHGLCLSKTKSPSTKEERDRMNKIPYASAIGSIMYAMLCTRPDVSYALSATSRYQSDPGDAHWVAVKNILKYLRRTKDSSHFQHCCIEVLPWQVSIGAASRVVELKFVVHSSFGTSLCICFSSTRPENHDFTTALQISFHLLFGIFLPPFDPRLVLVVLFLMFEFAFQVPLVAISSLRTCIALLDSICIEVESLVFM</sequence>
<dbReference type="PANTHER" id="PTHR11439">
    <property type="entry name" value="GAG-POL-RELATED RETROTRANSPOSON"/>
    <property type="match status" value="1"/>
</dbReference>
<evidence type="ECO:0000313" key="2">
    <source>
        <dbReference type="EMBL" id="KAI5410346.1"/>
    </source>
</evidence>
<keyword evidence="1" id="KW-0472">Membrane</keyword>
<dbReference type="EMBL" id="JAMSHJ010000005">
    <property type="protein sequence ID" value="KAI5410346.1"/>
    <property type="molecule type" value="Genomic_DNA"/>
</dbReference>
<keyword evidence="1" id="KW-0812">Transmembrane</keyword>
<organism evidence="2 3">
    <name type="scientific">Pisum sativum</name>
    <name type="common">Garden pea</name>
    <name type="synonym">Lathyrus oleraceus</name>
    <dbReference type="NCBI Taxonomy" id="3888"/>
    <lineage>
        <taxon>Eukaryota</taxon>
        <taxon>Viridiplantae</taxon>
        <taxon>Streptophyta</taxon>
        <taxon>Embryophyta</taxon>
        <taxon>Tracheophyta</taxon>
        <taxon>Spermatophyta</taxon>
        <taxon>Magnoliopsida</taxon>
        <taxon>eudicotyledons</taxon>
        <taxon>Gunneridae</taxon>
        <taxon>Pentapetalae</taxon>
        <taxon>rosids</taxon>
        <taxon>fabids</taxon>
        <taxon>Fabales</taxon>
        <taxon>Fabaceae</taxon>
        <taxon>Papilionoideae</taxon>
        <taxon>50 kb inversion clade</taxon>
        <taxon>NPAAA clade</taxon>
        <taxon>Hologalegina</taxon>
        <taxon>IRL clade</taxon>
        <taxon>Fabeae</taxon>
        <taxon>Lathyrus</taxon>
    </lineage>
</organism>
<dbReference type="Proteomes" id="UP001058974">
    <property type="component" value="Chromosome 5"/>
</dbReference>
<keyword evidence="3" id="KW-1185">Reference proteome</keyword>
<name>A0A9D5AK58_PEA</name>
<reference evidence="2 3" key="1">
    <citation type="journal article" date="2022" name="Nat. Genet.">
        <title>Improved pea reference genome and pan-genome highlight genomic features and evolutionary characteristics.</title>
        <authorList>
            <person name="Yang T."/>
            <person name="Liu R."/>
            <person name="Luo Y."/>
            <person name="Hu S."/>
            <person name="Wang D."/>
            <person name="Wang C."/>
            <person name="Pandey M.K."/>
            <person name="Ge S."/>
            <person name="Xu Q."/>
            <person name="Li N."/>
            <person name="Li G."/>
            <person name="Huang Y."/>
            <person name="Saxena R.K."/>
            <person name="Ji Y."/>
            <person name="Li M."/>
            <person name="Yan X."/>
            <person name="He Y."/>
            <person name="Liu Y."/>
            <person name="Wang X."/>
            <person name="Xiang C."/>
            <person name="Varshney R.K."/>
            <person name="Ding H."/>
            <person name="Gao S."/>
            <person name="Zong X."/>
        </authorList>
    </citation>
    <scope>NUCLEOTIDE SEQUENCE [LARGE SCALE GENOMIC DNA]</scope>
    <source>
        <strain evidence="2 3">cv. Zhongwan 6</strain>
    </source>
</reference>
<dbReference type="Gramene" id="Psat05G0573400-T1">
    <property type="protein sequence ID" value="KAI5410346.1"/>
    <property type="gene ID" value="KIW84_055734"/>
</dbReference>